<comment type="cofactor">
    <cofactor evidence="1">
        <name>Zn(2+)</name>
        <dbReference type="ChEBI" id="CHEBI:29105"/>
    </cofactor>
    <text evidence="1">Binds 1 zinc ion per subunit.</text>
</comment>
<dbReference type="EMBL" id="QXED01000001">
    <property type="protein sequence ID" value="RIV26814.1"/>
    <property type="molecule type" value="Genomic_DNA"/>
</dbReference>
<dbReference type="SMART" id="SM00235">
    <property type="entry name" value="ZnMc"/>
    <property type="match status" value="1"/>
</dbReference>
<evidence type="ECO:0000313" key="4">
    <source>
        <dbReference type="Proteomes" id="UP000283523"/>
    </source>
</evidence>
<feature type="binding site" evidence="1">
    <location>
        <position position="181"/>
    </location>
    <ligand>
        <name>Zn(2+)</name>
        <dbReference type="ChEBI" id="CHEBI:29105"/>
        <note>catalytic</note>
    </ligand>
</feature>
<dbReference type="Pfam" id="PF01400">
    <property type="entry name" value="Astacin"/>
    <property type="match status" value="1"/>
</dbReference>
<dbReference type="GO" id="GO:0004222">
    <property type="term" value="F:metalloendopeptidase activity"/>
    <property type="evidence" value="ECO:0007669"/>
    <property type="project" value="UniProtKB-UniRule"/>
</dbReference>
<organism evidence="3 4">
    <name type="scientific">Fibrisoma montanum</name>
    <dbReference type="NCBI Taxonomy" id="2305895"/>
    <lineage>
        <taxon>Bacteria</taxon>
        <taxon>Pseudomonadati</taxon>
        <taxon>Bacteroidota</taxon>
        <taxon>Cytophagia</taxon>
        <taxon>Cytophagales</taxon>
        <taxon>Spirosomataceae</taxon>
        <taxon>Fibrisoma</taxon>
    </lineage>
</organism>
<proteinExistence type="predicted"/>
<dbReference type="InterPro" id="IPR001506">
    <property type="entry name" value="Peptidase_M12A"/>
</dbReference>
<feature type="binding site" evidence="1">
    <location>
        <position position="185"/>
    </location>
    <ligand>
        <name>Zn(2+)</name>
        <dbReference type="ChEBI" id="CHEBI:29105"/>
        <note>catalytic</note>
    </ligand>
</feature>
<dbReference type="PROSITE" id="PS51257">
    <property type="entry name" value="PROKAR_LIPOPROTEIN"/>
    <property type="match status" value="1"/>
</dbReference>
<dbReference type="Gene3D" id="3.40.390.10">
    <property type="entry name" value="Collagenase (Catalytic Domain)"/>
    <property type="match status" value="1"/>
</dbReference>
<feature type="active site" evidence="1">
    <location>
        <position position="182"/>
    </location>
</feature>
<protein>
    <submittedName>
        <fullName evidence="3">Peptidase M12</fullName>
    </submittedName>
</protein>
<evidence type="ECO:0000256" key="1">
    <source>
        <dbReference type="PROSITE-ProRule" id="PRU01211"/>
    </source>
</evidence>
<keyword evidence="4" id="KW-1185">Reference proteome</keyword>
<keyword evidence="1" id="KW-0378">Hydrolase</keyword>
<dbReference type="CDD" id="cd04280">
    <property type="entry name" value="ZnMc_astacin_like"/>
    <property type="match status" value="1"/>
</dbReference>
<dbReference type="GO" id="GO:0006508">
    <property type="term" value="P:proteolysis"/>
    <property type="evidence" value="ECO:0007669"/>
    <property type="project" value="UniProtKB-KW"/>
</dbReference>
<dbReference type="PROSITE" id="PS51864">
    <property type="entry name" value="ASTACIN"/>
    <property type="match status" value="1"/>
</dbReference>
<dbReference type="AlphaFoldDB" id="A0A418MHC5"/>
<keyword evidence="1" id="KW-0645">Protease</keyword>
<reference evidence="3 4" key="1">
    <citation type="submission" date="2018-08" db="EMBL/GenBank/DDBJ databases">
        <title>Fibrisoma montanum sp. nov., isolated from Danxia mountain soil.</title>
        <authorList>
            <person name="Huang Y."/>
        </authorList>
    </citation>
    <scope>NUCLEOTIDE SEQUENCE [LARGE SCALE GENOMIC DNA]</scope>
    <source>
        <strain evidence="3 4">HYT19</strain>
    </source>
</reference>
<evidence type="ECO:0000259" key="2">
    <source>
        <dbReference type="PROSITE" id="PS51864"/>
    </source>
</evidence>
<accession>A0A418MHC5</accession>
<dbReference type="PANTHER" id="PTHR10127">
    <property type="entry name" value="DISCOIDIN, CUB, EGF, LAMININ , AND ZINC METALLOPROTEASE DOMAIN CONTAINING"/>
    <property type="match status" value="1"/>
</dbReference>
<dbReference type="OrthoDB" id="8455098at2"/>
<dbReference type="InterPro" id="IPR034035">
    <property type="entry name" value="Astacin-like_dom"/>
</dbReference>
<dbReference type="GO" id="GO:0008270">
    <property type="term" value="F:zinc ion binding"/>
    <property type="evidence" value="ECO:0007669"/>
    <property type="project" value="UniProtKB-UniRule"/>
</dbReference>
<name>A0A418MHC5_9BACT</name>
<dbReference type="SUPFAM" id="SSF55486">
    <property type="entry name" value="Metalloproteases ('zincins'), catalytic domain"/>
    <property type="match status" value="1"/>
</dbReference>
<gene>
    <name evidence="3" type="ORF">DYU11_00375</name>
</gene>
<keyword evidence="1" id="KW-0482">Metalloprotease</keyword>
<feature type="domain" description="Peptidase M12A" evidence="2">
    <location>
        <begin position="92"/>
        <end position="283"/>
    </location>
</feature>
<comment type="caution">
    <text evidence="3">The sequence shown here is derived from an EMBL/GenBank/DDBJ whole genome shotgun (WGS) entry which is preliminary data.</text>
</comment>
<dbReference type="PANTHER" id="PTHR10127:SF850">
    <property type="entry name" value="METALLOENDOPEPTIDASE"/>
    <property type="match status" value="1"/>
</dbReference>
<evidence type="ECO:0000313" key="3">
    <source>
        <dbReference type="EMBL" id="RIV26814.1"/>
    </source>
</evidence>
<dbReference type="InterPro" id="IPR006026">
    <property type="entry name" value="Peptidase_Metallo"/>
</dbReference>
<dbReference type="InterPro" id="IPR024079">
    <property type="entry name" value="MetalloPept_cat_dom_sf"/>
</dbReference>
<sequence length="283" mass="30865">MTNKYVSAGVFVAVLGLTGCSKDGAVEQQTKPELAVSTTAEQAYPGQSGEPRTAYFFGQKLVYQAINGEAVFEGDMLLNPADLRDDPYTETQGTGRTRASSRWPGKVVYYSIDPSLPNQTRVTSAIAHWEANTPIRFVQRTTQSAYVVFRPGSGCSSSVGYTGGVQYINLASGCSTGNTIHEVGHAIGLWHEHTRADRNNYVTVNLNNVTPGYESNFQTYVELGRDGFDYTGGLDFGSIMLYSSYDFSKNGLPTLTRKDGSTFVGQRNGLSPTDINTVKYMYP</sequence>
<dbReference type="PRINTS" id="PR00480">
    <property type="entry name" value="ASTACIN"/>
</dbReference>
<dbReference type="RefSeq" id="WP_119665671.1">
    <property type="nucleotide sequence ID" value="NZ_QXED01000001.1"/>
</dbReference>
<feature type="binding site" evidence="1">
    <location>
        <position position="191"/>
    </location>
    <ligand>
        <name>Zn(2+)</name>
        <dbReference type="ChEBI" id="CHEBI:29105"/>
        <note>catalytic</note>
    </ligand>
</feature>
<keyword evidence="1" id="KW-0862">Zinc</keyword>
<keyword evidence="1" id="KW-0479">Metal-binding</keyword>
<dbReference type="Proteomes" id="UP000283523">
    <property type="component" value="Unassembled WGS sequence"/>
</dbReference>
<comment type="caution">
    <text evidence="1">Lacks conserved residue(s) required for the propagation of feature annotation.</text>
</comment>